<accession>A0A7Y3SXY7</accession>
<comment type="similarity">
    <text evidence="1">Belongs to the short-chain dehydrogenases/reductases (SDR) family.</text>
</comment>
<gene>
    <name evidence="3" type="ORF">HLQ16_15915</name>
</gene>
<dbReference type="EMBL" id="JABEYB010000012">
    <property type="protein sequence ID" value="NNU77423.1"/>
    <property type="molecule type" value="Genomic_DNA"/>
</dbReference>
<evidence type="ECO:0000313" key="4">
    <source>
        <dbReference type="Proteomes" id="UP000531659"/>
    </source>
</evidence>
<dbReference type="PROSITE" id="PS00061">
    <property type="entry name" value="ADH_SHORT"/>
    <property type="match status" value="1"/>
</dbReference>
<organism evidence="3 4">
    <name type="scientific">Clostridium estertheticum</name>
    <dbReference type="NCBI Taxonomy" id="238834"/>
    <lineage>
        <taxon>Bacteria</taxon>
        <taxon>Bacillati</taxon>
        <taxon>Bacillota</taxon>
        <taxon>Clostridia</taxon>
        <taxon>Eubacteriales</taxon>
        <taxon>Clostridiaceae</taxon>
        <taxon>Clostridium</taxon>
    </lineage>
</organism>
<dbReference type="AlphaFoldDB" id="A0A7Y3SXY7"/>
<name>A0A7Y3SXY7_9CLOT</name>
<keyword evidence="2" id="KW-0560">Oxidoreductase</keyword>
<dbReference type="PANTHER" id="PTHR42760">
    <property type="entry name" value="SHORT-CHAIN DEHYDROGENASES/REDUCTASES FAMILY MEMBER"/>
    <property type="match status" value="1"/>
</dbReference>
<evidence type="ECO:0000313" key="3">
    <source>
        <dbReference type="EMBL" id="NNU77423.1"/>
    </source>
</evidence>
<dbReference type="PANTHER" id="PTHR42760:SF5">
    <property type="entry name" value="2-DEHYDRO-3-DEOXY-D-GLUCONATE 5-DEHYDROGENASE"/>
    <property type="match status" value="1"/>
</dbReference>
<dbReference type="GO" id="GO:0008206">
    <property type="term" value="P:bile acid metabolic process"/>
    <property type="evidence" value="ECO:0007669"/>
    <property type="project" value="UniProtKB-ARBA"/>
</dbReference>
<dbReference type="InterPro" id="IPR002347">
    <property type="entry name" value="SDR_fam"/>
</dbReference>
<evidence type="ECO:0000256" key="1">
    <source>
        <dbReference type="ARBA" id="ARBA00006484"/>
    </source>
</evidence>
<protein>
    <submittedName>
        <fullName evidence="3">SDR family oxidoreductase</fullName>
    </submittedName>
</protein>
<dbReference type="InterPro" id="IPR036291">
    <property type="entry name" value="NAD(P)-bd_dom_sf"/>
</dbReference>
<evidence type="ECO:0000256" key="2">
    <source>
        <dbReference type="ARBA" id="ARBA00023002"/>
    </source>
</evidence>
<dbReference type="SUPFAM" id="SSF51735">
    <property type="entry name" value="NAD(P)-binding Rossmann-fold domains"/>
    <property type="match status" value="1"/>
</dbReference>
<dbReference type="RefSeq" id="WP_171298065.1">
    <property type="nucleotide sequence ID" value="NZ_CP087098.1"/>
</dbReference>
<dbReference type="Gene3D" id="3.40.50.720">
    <property type="entry name" value="NAD(P)-binding Rossmann-like Domain"/>
    <property type="match status" value="1"/>
</dbReference>
<dbReference type="Pfam" id="PF13561">
    <property type="entry name" value="adh_short_C2"/>
    <property type="match status" value="1"/>
</dbReference>
<proteinExistence type="inferred from homology"/>
<comment type="caution">
    <text evidence="3">The sequence shown here is derived from an EMBL/GenBank/DDBJ whole genome shotgun (WGS) entry which is preliminary data.</text>
</comment>
<dbReference type="PRINTS" id="PR00080">
    <property type="entry name" value="SDRFAMILY"/>
</dbReference>
<sequence>MEDFLEKFSLKGKKAIVTGGTKGLGYGMAEGLLEAGCEVAIIGSSDKTMSTAAAFVEQGYKCHGIKADLRNTQDNYRAFDDCLAALDGDLDILVTAAGIQRRHRAEDFPIEEWDEVMSINLRSVFIMCQLAGKTMLKQSSGRIINIASMTSFFGSEMIPAYAASKGGIAQLTKALSNEWSSKGVNVNAIAPGYMLTKLTADMKEKNPKQYEEITGRIPKHRWGQAEDLKGLSVFLSSEASSYITGAIIPVDGGYLGK</sequence>
<dbReference type="InterPro" id="IPR020904">
    <property type="entry name" value="Sc_DH/Rdtase_CS"/>
</dbReference>
<dbReference type="GO" id="GO:0016616">
    <property type="term" value="F:oxidoreductase activity, acting on the CH-OH group of donors, NAD or NADP as acceptor"/>
    <property type="evidence" value="ECO:0007669"/>
    <property type="project" value="TreeGrafter"/>
</dbReference>
<dbReference type="PRINTS" id="PR00081">
    <property type="entry name" value="GDHRDH"/>
</dbReference>
<dbReference type="Proteomes" id="UP000531659">
    <property type="component" value="Unassembled WGS sequence"/>
</dbReference>
<dbReference type="FunFam" id="3.40.50.720:FF:000084">
    <property type="entry name" value="Short-chain dehydrogenase reductase"/>
    <property type="match status" value="1"/>
</dbReference>
<reference evidence="3 4" key="1">
    <citation type="submission" date="2020-05" db="EMBL/GenBank/DDBJ databases">
        <title>Complete genome of Clostridium estertheticum subspecies estertheticum, isolated from Vacuum packed lamb meat from New Zealand imported to Switzerland.</title>
        <authorList>
            <person name="Wambui J."/>
            <person name="Stevens M.J.A."/>
            <person name="Stephan R."/>
        </authorList>
    </citation>
    <scope>NUCLEOTIDE SEQUENCE [LARGE SCALE GENOMIC DNA]</scope>
    <source>
        <strain evidence="3 4">CEST001</strain>
    </source>
</reference>